<gene>
    <name evidence="3" type="primary">BBa0106C08.30</name>
</gene>
<keyword evidence="3" id="KW-0808">Transferase</keyword>
<feature type="region of interest" description="Disordered" evidence="1">
    <location>
        <begin position="345"/>
        <end position="383"/>
    </location>
</feature>
<feature type="compositionally biased region" description="Pro residues" evidence="1">
    <location>
        <begin position="469"/>
        <end position="482"/>
    </location>
</feature>
<name>A0A679BE98_ORYNI</name>
<feature type="compositionally biased region" description="Basic residues" evidence="1">
    <location>
        <begin position="419"/>
        <end position="428"/>
    </location>
</feature>
<feature type="domain" description="DUF1409" evidence="2">
    <location>
        <begin position="558"/>
        <end position="602"/>
    </location>
</feature>
<proteinExistence type="predicted"/>
<dbReference type="Pfam" id="PF07197">
    <property type="entry name" value="DUF1409"/>
    <property type="match status" value="1"/>
</dbReference>
<dbReference type="InterPro" id="IPR010811">
    <property type="entry name" value="DUF1409"/>
</dbReference>
<evidence type="ECO:0000256" key="1">
    <source>
        <dbReference type="SAM" id="MobiDB-lite"/>
    </source>
</evidence>
<feature type="compositionally biased region" description="Polar residues" evidence="1">
    <location>
        <begin position="345"/>
        <end position="356"/>
    </location>
</feature>
<reference evidence="3" key="1">
    <citation type="submission" date="2018-08" db="EMBL/GenBank/DDBJ databases">
        <title>Oryza nivara genomic DNA, chromosome 11, BAC clone:BBa0106C08.</title>
        <authorList>
            <person name="Wu J."/>
            <person name="Kanamori H."/>
        </authorList>
    </citation>
    <scope>NUCLEOTIDE SEQUENCE</scope>
    <source>
        <strain evidence="3">W0106</strain>
    </source>
</reference>
<sequence length="726" mass="80799">MSTSASPSTAPSPEYAEHLSNLVAVPSLSNEHQYFLGPIGNLDPHEFISAETNRIPFRLASPSLGHWKNTFKSWPFIEKSAPEKSWPVCCGPTTNWQFLAEALETKKQFPLGKILLGYLYQMLNNASAKIAVGSVVGASGPWWLLQTWTNLIAMNAINRPSVTEAEFPRLEPITDDDGEERTHRRCMSYGEYASTPADAGAKLSAEFLKDWFKDINHERYQKSREVFATAISPCILLVSIHQGRNIQASYEFYHPKSSARQFGMGQLSISLYFADKIQCRGDISSALMMDRLLNIPGAPLGIIENIELARFRSRAFNRWWGEWKLHLFHQLASVYMTDLIPDVVPQTTESSPPRKSNSGKDIDYAPGLIPNGGGPSPPVIGYHAPKSSSLLQGLIREPTDASKKRKTKASAVDPSALVSKKKAKTKKSKPPDDLPALDPSIEQALDKEEIEDDKKKAVKMKSAPMVPKLAPPRPPPPSPPVQPESSNRTPLAAGSHNIEEEEQLIAPAIPVIADLFSFDIKDYLDEETEEDTTSKALAPLSDDVKKTLEDISHRLEASSLDSLLVDCGSIRTRLHEVQALISDELADVLTPAVYLEQHQFKLEKAKLRLAERRERKDIEATIQANRQLVHEEKSKLDQLSEGPIKSNIDRLEARKIELIAQLEESDLPQAIEEQKARLKSAIKNVADMTKSLKVIPGTDAQDAQAIEEVEQIRQRAILAIQRYLSQ</sequence>
<dbReference type="GO" id="GO:0008483">
    <property type="term" value="F:transaminase activity"/>
    <property type="evidence" value="ECO:0007669"/>
    <property type="project" value="UniProtKB-KW"/>
</dbReference>
<accession>A0A679BE98</accession>
<evidence type="ECO:0000313" key="3">
    <source>
        <dbReference type="EMBL" id="BBF89769.1"/>
    </source>
</evidence>
<keyword evidence="3" id="KW-0032">Aminotransferase</keyword>
<evidence type="ECO:0000259" key="2">
    <source>
        <dbReference type="Pfam" id="PF07197"/>
    </source>
</evidence>
<organism evidence="3">
    <name type="scientific">Oryza nivara</name>
    <name type="common">Indian wild rice</name>
    <name type="synonym">Oryza sativa f. spontanea</name>
    <dbReference type="NCBI Taxonomy" id="4536"/>
    <lineage>
        <taxon>Eukaryota</taxon>
        <taxon>Viridiplantae</taxon>
        <taxon>Streptophyta</taxon>
        <taxon>Embryophyta</taxon>
        <taxon>Tracheophyta</taxon>
        <taxon>Spermatophyta</taxon>
        <taxon>Magnoliopsida</taxon>
        <taxon>Liliopsida</taxon>
        <taxon>Poales</taxon>
        <taxon>Poaceae</taxon>
        <taxon>BOP clade</taxon>
        <taxon>Oryzoideae</taxon>
        <taxon>Oryzeae</taxon>
        <taxon>Oryzinae</taxon>
        <taxon>Oryza</taxon>
    </lineage>
</organism>
<dbReference type="AlphaFoldDB" id="A0A679BE98"/>
<feature type="compositionally biased region" description="Basic and acidic residues" evidence="1">
    <location>
        <begin position="444"/>
        <end position="455"/>
    </location>
</feature>
<dbReference type="EMBL" id="AP018871">
    <property type="protein sequence ID" value="BBF89769.1"/>
    <property type="molecule type" value="Genomic_DNA"/>
</dbReference>
<feature type="region of interest" description="Disordered" evidence="1">
    <location>
        <begin position="399"/>
        <end position="493"/>
    </location>
</feature>
<protein>
    <submittedName>
        <fullName evidence="3">Aminotransferase-like</fullName>
    </submittedName>
</protein>